<name>A0AAV7N1B5_PLEWA</name>
<dbReference type="AlphaFoldDB" id="A0AAV7N1B5"/>
<evidence type="ECO:0000313" key="2">
    <source>
        <dbReference type="EMBL" id="KAJ1109800.1"/>
    </source>
</evidence>
<feature type="region of interest" description="Disordered" evidence="1">
    <location>
        <begin position="315"/>
        <end position="350"/>
    </location>
</feature>
<accession>A0AAV7N1B5</accession>
<organism evidence="2 3">
    <name type="scientific">Pleurodeles waltl</name>
    <name type="common">Iberian ribbed newt</name>
    <dbReference type="NCBI Taxonomy" id="8319"/>
    <lineage>
        <taxon>Eukaryota</taxon>
        <taxon>Metazoa</taxon>
        <taxon>Chordata</taxon>
        <taxon>Craniata</taxon>
        <taxon>Vertebrata</taxon>
        <taxon>Euteleostomi</taxon>
        <taxon>Amphibia</taxon>
        <taxon>Batrachia</taxon>
        <taxon>Caudata</taxon>
        <taxon>Salamandroidea</taxon>
        <taxon>Salamandridae</taxon>
        <taxon>Pleurodelinae</taxon>
        <taxon>Pleurodeles</taxon>
    </lineage>
</organism>
<proteinExistence type="predicted"/>
<dbReference type="Proteomes" id="UP001066276">
    <property type="component" value="Chromosome 9"/>
</dbReference>
<evidence type="ECO:0000256" key="1">
    <source>
        <dbReference type="SAM" id="MobiDB-lite"/>
    </source>
</evidence>
<protein>
    <submittedName>
        <fullName evidence="2">Uncharacterized protein</fullName>
    </submittedName>
</protein>
<comment type="caution">
    <text evidence="2">The sequence shown here is derived from an EMBL/GenBank/DDBJ whole genome shotgun (WGS) entry which is preliminary data.</text>
</comment>
<reference evidence="2" key="1">
    <citation type="journal article" date="2022" name="bioRxiv">
        <title>Sequencing and chromosome-scale assembly of the giantPleurodeles waltlgenome.</title>
        <authorList>
            <person name="Brown T."/>
            <person name="Elewa A."/>
            <person name="Iarovenko S."/>
            <person name="Subramanian E."/>
            <person name="Araus A.J."/>
            <person name="Petzold A."/>
            <person name="Susuki M."/>
            <person name="Suzuki K.-i.T."/>
            <person name="Hayashi T."/>
            <person name="Toyoda A."/>
            <person name="Oliveira C."/>
            <person name="Osipova E."/>
            <person name="Leigh N.D."/>
            <person name="Simon A."/>
            <person name="Yun M.H."/>
        </authorList>
    </citation>
    <scope>NUCLEOTIDE SEQUENCE</scope>
    <source>
        <strain evidence="2">20211129_DDA</strain>
        <tissue evidence="2">Liver</tissue>
    </source>
</reference>
<feature type="region of interest" description="Disordered" evidence="1">
    <location>
        <begin position="1"/>
        <end position="26"/>
    </location>
</feature>
<evidence type="ECO:0000313" key="3">
    <source>
        <dbReference type="Proteomes" id="UP001066276"/>
    </source>
</evidence>
<feature type="compositionally biased region" description="Polar residues" evidence="1">
    <location>
        <begin position="370"/>
        <end position="394"/>
    </location>
</feature>
<feature type="region of interest" description="Disordered" evidence="1">
    <location>
        <begin position="369"/>
        <end position="394"/>
    </location>
</feature>
<keyword evidence="3" id="KW-1185">Reference proteome</keyword>
<feature type="compositionally biased region" description="Basic and acidic residues" evidence="1">
    <location>
        <begin position="315"/>
        <end position="343"/>
    </location>
</feature>
<sequence length="394" mass="44904">MEGNITEPGFTYFRSSPEIPKQVGEPSLPRSLAEKKIYGKCSPINLTPDTTNNIDLTNQARCERHAIRWRMEGVAAETKASNQWELQNGTSGIKEDKAKKTDSMFGSATKQLWCHQQSLVEEELLDDMLMWNNQLYKASTESNSKHHFPINKTLINLRLLNLKLMHCNYQDNLLNRTPEHLSISEVSADDDSDTEYQEIVNGKAIMYRNEAKSEQEHDLSVMKLLAQCHLKLEELEGLKHSSKELTKNLCDAKESIAYLRQKVAELESENSQKEAEINVLAVELTESKSLLREKSYEMAHVKMLVRNLRKQLQKKQRELARKSQTEAKCPDPEHTKSYSERSRHQGGCVQPRSEMNNCVIECPESEFELSGNSKQKPGTPGTKNSNNSSICSLF</sequence>
<gene>
    <name evidence="2" type="ORF">NDU88_007158</name>
</gene>
<dbReference type="EMBL" id="JANPWB010000013">
    <property type="protein sequence ID" value="KAJ1109800.1"/>
    <property type="molecule type" value="Genomic_DNA"/>
</dbReference>